<dbReference type="GO" id="GO:0009507">
    <property type="term" value="C:chloroplast"/>
    <property type="evidence" value="ECO:0007669"/>
    <property type="project" value="UniProtKB-ARBA"/>
</dbReference>
<sequence>MASLSVFPCNFPSLHSHILHDLRCRLQTHSVICYASIRKARATRKLMNDMDLCEGLRQFAASIGLPAGYVPTTKELTEHGRKDLANIVRRRGYKRIKELLNSVDSGAYKNDFKKTSTGKQNGVSDHDDDTVGQDNIAKDLSKELEDVSLTNEVSTIEYNTATNFDQPVTPSDQSHTTIESLVTASLQEKVAKFIKYGELDSVEDNLCSILKLNGIKDDNGYMGNFAETETMGHIEGDSGHMPTDDGDNVVMDRAEMTYRLGPSPALENSQMSDDFLSAERPKDADCDEDIHSEMSSLEYRDEIGHLKFILHQKELELSRLNEQIEKEKQALSILQSEAENEISKAQKLISNKDAELHSAEESLSGLKEIQIQYWGVGEMVEIAGSFNGWHQRIKMNPQPSSTTVDPIGIGSRTSTSWSTTLWLYPGVYEIKFIVDAYIVLSVQETDSVDNGKKNLSNRLLLLGATKLQGLQQKEGRIFRLAPWMPGLALPSPEHLEASFLLPSLSPGHPVQFFSFRCLTSALFCQLCWIGKSGPFLAQNNVPLNRNHCMLFSLYII</sequence>
<keyword evidence="1" id="KW-0175">Coiled coil</keyword>
<dbReference type="PANTHER" id="PTHR47434:SF2">
    <property type="entry name" value="PROTEIN PTST HOMOLOG 3, CHLOROPLASTIC"/>
    <property type="match status" value="1"/>
</dbReference>
<dbReference type="InterPro" id="IPR013783">
    <property type="entry name" value="Ig-like_fold"/>
</dbReference>
<dbReference type="SUPFAM" id="SSF81296">
    <property type="entry name" value="E set domains"/>
    <property type="match status" value="1"/>
</dbReference>
<dbReference type="InterPro" id="IPR032640">
    <property type="entry name" value="AMPK1_CBM"/>
</dbReference>
<evidence type="ECO:0000259" key="2">
    <source>
        <dbReference type="Pfam" id="PF16561"/>
    </source>
</evidence>
<dbReference type="EMBL" id="BSYO01000009">
    <property type="protein sequence ID" value="GMH09840.1"/>
    <property type="molecule type" value="Genomic_DNA"/>
</dbReference>
<dbReference type="InterPro" id="IPR014756">
    <property type="entry name" value="Ig_E-set"/>
</dbReference>
<gene>
    <name evidence="3" type="ORF">Nepgr_011681</name>
</gene>
<dbReference type="Pfam" id="PF16561">
    <property type="entry name" value="AMPK1_CBM"/>
    <property type="match status" value="1"/>
</dbReference>
<feature type="coiled-coil region" evidence="1">
    <location>
        <begin position="310"/>
        <end position="362"/>
    </location>
</feature>
<dbReference type="Proteomes" id="UP001279734">
    <property type="component" value="Unassembled WGS sequence"/>
</dbReference>
<dbReference type="Gene3D" id="2.60.40.10">
    <property type="entry name" value="Immunoglobulins"/>
    <property type="match status" value="1"/>
</dbReference>
<evidence type="ECO:0000313" key="3">
    <source>
        <dbReference type="EMBL" id="GMH09840.1"/>
    </source>
</evidence>
<keyword evidence="4" id="KW-1185">Reference proteome</keyword>
<dbReference type="AlphaFoldDB" id="A0AAD3XML2"/>
<comment type="caution">
    <text evidence="3">The sequence shown here is derived from an EMBL/GenBank/DDBJ whole genome shotgun (WGS) entry which is preliminary data.</text>
</comment>
<evidence type="ECO:0000256" key="1">
    <source>
        <dbReference type="SAM" id="Coils"/>
    </source>
</evidence>
<reference evidence="3" key="1">
    <citation type="submission" date="2023-05" db="EMBL/GenBank/DDBJ databases">
        <title>Nepenthes gracilis genome sequencing.</title>
        <authorList>
            <person name="Fukushima K."/>
        </authorList>
    </citation>
    <scope>NUCLEOTIDE SEQUENCE</scope>
    <source>
        <strain evidence="3">SING2019-196</strain>
    </source>
</reference>
<organism evidence="3 4">
    <name type="scientific">Nepenthes gracilis</name>
    <name type="common">Slender pitcher plant</name>
    <dbReference type="NCBI Taxonomy" id="150966"/>
    <lineage>
        <taxon>Eukaryota</taxon>
        <taxon>Viridiplantae</taxon>
        <taxon>Streptophyta</taxon>
        <taxon>Embryophyta</taxon>
        <taxon>Tracheophyta</taxon>
        <taxon>Spermatophyta</taxon>
        <taxon>Magnoliopsida</taxon>
        <taxon>eudicotyledons</taxon>
        <taxon>Gunneridae</taxon>
        <taxon>Pentapetalae</taxon>
        <taxon>Caryophyllales</taxon>
        <taxon>Nepenthaceae</taxon>
        <taxon>Nepenthes</taxon>
    </lineage>
</organism>
<feature type="domain" description="AMP-activated protein kinase glycogen-binding" evidence="2">
    <location>
        <begin position="369"/>
        <end position="457"/>
    </location>
</feature>
<accession>A0AAD3XML2</accession>
<dbReference type="CDD" id="cd02859">
    <property type="entry name" value="E_set_AMPKbeta_like_N"/>
    <property type="match status" value="1"/>
</dbReference>
<name>A0AAD3XML2_NEPGR</name>
<evidence type="ECO:0000313" key="4">
    <source>
        <dbReference type="Proteomes" id="UP001279734"/>
    </source>
</evidence>
<protein>
    <recommendedName>
        <fullName evidence="2">AMP-activated protein kinase glycogen-binding domain-containing protein</fullName>
    </recommendedName>
</protein>
<proteinExistence type="predicted"/>
<dbReference type="PANTHER" id="PTHR47434">
    <property type="entry name" value="PROTEIN PTST HOMOLOG 3, CHLOROPLASTIC"/>
    <property type="match status" value="1"/>
</dbReference>